<evidence type="ECO:0000313" key="2">
    <source>
        <dbReference type="Proteomes" id="UP000828390"/>
    </source>
</evidence>
<reference evidence="1" key="2">
    <citation type="submission" date="2020-11" db="EMBL/GenBank/DDBJ databases">
        <authorList>
            <person name="McCartney M.A."/>
            <person name="Auch B."/>
            <person name="Kono T."/>
            <person name="Mallez S."/>
            <person name="Becker A."/>
            <person name="Gohl D.M."/>
            <person name="Silverstein K.A.T."/>
            <person name="Koren S."/>
            <person name="Bechman K.B."/>
            <person name="Herman A."/>
            <person name="Abrahante J.E."/>
            <person name="Garbe J."/>
        </authorList>
    </citation>
    <scope>NUCLEOTIDE SEQUENCE</scope>
    <source>
        <strain evidence="1">Duluth1</strain>
        <tissue evidence="1">Whole animal</tissue>
    </source>
</reference>
<dbReference type="EMBL" id="JAIWYP010000006">
    <property type="protein sequence ID" value="KAH3809751.1"/>
    <property type="molecule type" value="Genomic_DNA"/>
</dbReference>
<proteinExistence type="predicted"/>
<reference evidence="1" key="1">
    <citation type="journal article" date="2019" name="bioRxiv">
        <title>The Genome of the Zebra Mussel, Dreissena polymorpha: A Resource for Invasive Species Research.</title>
        <authorList>
            <person name="McCartney M.A."/>
            <person name="Auch B."/>
            <person name="Kono T."/>
            <person name="Mallez S."/>
            <person name="Zhang Y."/>
            <person name="Obille A."/>
            <person name="Becker A."/>
            <person name="Abrahante J.E."/>
            <person name="Garbe J."/>
            <person name="Badalamenti J.P."/>
            <person name="Herman A."/>
            <person name="Mangelson H."/>
            <person name="Liachko I."/>
            <person name="Sullivan S."/>
            <person name="Sone E.D."/>
            <person name="Koren S."/>
            <person name="Silverstein K.A.T."/>
            <person name="Beckman K.B."/>
            <person name="Gohl D.M."/>
        </authorList>
    </citation>
    <scope>NUCLEOTIDE SEQUENCE</scope>
    <source>
        <strain evidence="1">Duluth1</strain>
        <tissue evidence="1">Whole animal</tissue>
    </source>
</reference>
<sequence length="75" mass="8296">MSKIKEGRNCVIFVDVGDRPDCAYASELAKMNDEETDDTESGYASMVCSQEKDTWTPDDAICLSSDNLDMGKSMM</sequence>
<evidence type="ECO:0000313" key="1">
    <source>
        <dbReference type="EMBL" id="KAH3809751.1"/>
    </source>
</evidence>
<dbReference type="AlphaFoldDB" id="A0A9D4JEC5"/>
<keyword evidence="2" id="KW-1185">Reference proteome</keyword>
<organism evidence="1 2">
    <name type="scientific">Dreissena polymorpha</name>
    <name type="common">Zebra mussel</name>
    <name type="synonym">Mytilus polymorpha</name>
    <dbReference type="NCBI Taxonomy" id="45954"/>
    <lineage>
        <taxon>Eukaryota</taxon>
        <taxon>Metazoa</taxon>
        <taxon>Spiralia</taxon>
        <taxon>Lophotrochozoa</taxon>
        <taxon>Mollusca</taxon>
        <taxon>Bivalvia</taxon>
        <taxon>Autobranchia</taxon>
        <taxon>Heteroconchia</taxon>
        <taxon>Euheterodonta</taxon>
        <taxon>Imparidentia</taxon>
        <taxon>Neoheterodontei</taxon>
        <taxon>Myida</taxon>
        <taxon>Dreissenoidea</taxon>
        <taxon>Dreissenidae</taxon>
        <taxon>Dreissena</taxon>
    </lineage>
</organism>
<accession>A0A9D4JEC5</accession>
<protein>
    <submittedName>
        <fullName evidence="1">Uncharacterized protein</fullName>
    </submittedName>
</protein>
<comment type="caution">
    <text evidence="1">The sequence shown here is derived from an EMBL/GenBank/DDBJ whole genome shotgun (WGS) entry which is preliminary data.</text>
</comment>
<gene>
    <name evidence="1" type="ORF">DPMN_138129</name>
</gene>
<dbReference type="Proteomes" id="UP000828390">
    <property type="component" value="Unassembled WGS sequence"/>
</dbReference>
<name>A0A9D4JEC5_DREPO</name>